<protein>
    <recommendedName>
        <fullName evidence="4">Phospho-2-dehydro-3-deoxyheptonate aldolase</fullName>
        <ecNumber evidence="4">2.5.1.54</ecNumber>
    </recommendedName>
</protein>
<dbReference type="PANTHER" id="PTHR21337:SF0">
    <property type="entry name" value="PHOSPHO-2-DEHYDRO-3-DEOXYHEPTONATE ALDOLASE"/>
    <property type="match status" value="1"/>
</dbReference>
<feature type="binding site" evidence="3">
    <location>
        <position position="107"/>
    </location>
    <ligand>
        <name>phosphoenolpyruvate</name>
        <dbReference type="ChEBI" id="CHEBI:58702"/>
    </ligand>
</feature>
<dbReference type="Proteomes" id="UP000699985">
    <property type="component" value="Unassembled WGS sequence"/>
</dbReference>
<keyword evidence="3" id="KW-0464">Manganese</keyword>
<comment type="catalytic activity">
    <reaction evidence="4">
        <text>D-erythrose 4-phosphate + phosphoenolpyruvate + H2O = 7-phospho-2-dehydro-3-deoxy-D-arabino-heptonate + phosphate</text>
        <dbReference type="Rhea" id="RHEA:14717"/>
        <dbReference type="ChEBI" id="CHEBI:15377"/>
        <dbReference type="ChEBI" id="CHEBI:16897"/>
        <dbReference type="ChEBI" id="CHEBI:43474"/>
        <dbReference type="ChEBI" id="CHEBI:58394"/>
        <dbReference type="ChEBI" id="CHEBI:58702"/>
        <dbReference type="EC" id="2.5.1.54"/>
    </reaction>
</comment>
<keyword evidence="3" id="KW-0104">Cadmium</keyword>
<dbReference type="InterPro" id="IPR013785">
    <property type="entry name" value="Aldolase_TIM"/>
</dbReference>
<reference evidence="5" key="1">
    <citation type="submission" date="2018-10" db="EMBL/GenBank/DDBJ databases">
        <title>Iterative Subtractive Binning of Freshwater Chronoseries Metagenomes Recovers Nearly Complete Genomes from over Four Hundred Novel Species.</title>
        <authorList>
            <person name="Rodriguez-R L.M."/>
            <person name="Tsementzi D."/>
            <person name="Luo C."/>
            <person name="Konstantinidis K.T."/>
        </authorList>
    </citation>
    <scope>NUCLEOTIDE SEQUENCE</scope>
    <source>
        <strain evidence="5">WB8_1A_003</strain>
    </source>
</reference>
<evidence type="ECO:0000256" key="4">
    <source>
        <dbReference type="RuleBase" id="RU363071"/>
    </source>
</evidence>
<gene>
    <name evidence="5" type="ORF">EBX29_03165</name>
</gene>
<comment type="cofactor">
    <cofactor evidence="3">
        <name>Mn(2+)</name>
        <dbReference type="ChEBI" id="CHEBI:29035"/>
    </cofactor>
    <cofactor evidence="3">
        <name>Co(2+)</name>
        <dbReference type="ChEBI" id="CHEBI:48828"/>
    </cofactor>
    <cofactor evidence="3">
        <name>Cd(2+)</name>
        <dbReference type="ChEBI" id="CHEBI:48775"/>
    </cofactor>
    <text evidence="3">Binds 1 divalent cation per subunit. The enzyme is active with manganese, cobalt or cadmium ions.</text>
</comment>
<evidence type="ECO:0000256" key="1">
    <source>
        <dbReference type="ARBA" id="ARBA00008911"/>
    </source>
</evidence>
<name>A0A966HNG0_9PROT</name>
<dbReference type="Gene3D" id="3.20.20.70">
    <property type="entry name" value="Aldolase class I"/>
    <property type="match status" value="1"/>
</dbReference>
<feature type="non-terminal residue" evidence="5">
    <location>
        <position position="136"/>
    </location>
</feature>
<evidence type="ECO:0000313" key="6">
    <source>
        <dbReference type="Proteomes" id="UP000699985"/>
    </source>
</evidence>
<keyword evidence="2 4" id="KW-0808">Transferase</keyword>
<evidence type="ECO:0000256" key="2">
    <source>
        <dbReference type="ARBA" id="ARBA00022679"/>
    </source>
</evidence>
<dbReference type="AlphaFoldDB" id="A0A966HNG0"/>
<dbReference type="EC" id="2.5.1.54" evidence="4"/>
<dbReference type="PANTHER" id="PTHR21337">
    <property type="entry name" value="PHOSPHO-2-DEHYDRO-3-DEOXYHEPTONATE ALDOLASE 1, 2"/>
    <property type="match status" value="1"/>
</dbReference>
<dbReference type="InterPro" id="IPR002480">
    <property type="entry name" value="DAHP_synth_2"/>
</dbReference>
<feature type="binding site" evidence="3">
    <location>
        <position position="68"/>
    </location>
    <ligand>
        <name>Mn(2+)</name>
        <dbReference type="ChEBI" id="CHEBI:29035"/>
    </ligand>
</feature>
<sequence>MKNWKPDSWRAKTAKHLPVYENEGKLKEVLKEISKFPPLVFAGETRTLKHMLGEVSEGKAFLFQGGDCAESFEEFHPDNIRDLFKVILQVSLILTVSSHLPIVKIGRVAGQFSKPRSSSTEVVNGKELPSYLGDNI</sequence>
<proteinExistence type="inferred from homology"/>
<dbReference type="GO" id="GO:0003849">
    <property type="term" value="F:3-deoxy-7-phosphoheptulonate synthase activity"/>
    <property type="evidence" value="ECO:0007669"/>
    <property type="project" value="UniProtKB-EC"/>
</dbReference>
<dbReference type="GO" id="GO:0009073">
    <property type="term" value="P:aromatic amino acid family biosynthetic process"/>
    <property type="evidence" value="ECO:0007669"/>
    <property type="project" value="InterPro"/>
</dbReference>
<accession>A0A966HNG0</accession>
<evidence type="ECO:0000313" key="5">
    <source>
        <dbReference type="EMBL" id="NCU50751.1"/>
    </source>
</evidence>
<dbReference type="SUPFAM" id="SSF51569">
    <property type="entry name" value="Aldolase"/>
    <property type="match status" value="1"/>
</dbReference>
<comment type="similarity">
    <text evidence="1 4">Belongs to the class-II DAHP synthase family.</text>
</comment>
<comment type="caution">
    <text evidence="5">The sequence shown here is derived from an EMBL/GenBank/DDBJ whole genome shotgun (WGS) entry which is preliminary data.</text>
</comment>
<dbReference type="Pfam" id="PF01474">
    <property type="entry name" value="DAHP_synth_2"/>
    <property type="match status" value="1"/>
</dbReference>
<organism evidence="5 6">
    <name type="scientific">Candidatus Fonsibacter lacus</name>
    <dbReference type="NCBI Taxonomy" id="2576439"/>
    <lineage>
        <taxon>Bacteria</taxon>
        <taxon>Pseudomonadati</taxon>
        <taxon>Pseudomonadota</taxon>
        <taxon>Alphaproteobacteria</taxon>
        <taxon>Candidatus Pelagibacterales</taxon>
        <taxon>Candidatus Pelagibacterales incertae sedis</taxon>
        <taxon>Candidatus Fonsibacter</taxon>
    </lineage>
</organism>
<keyword evidence="3" id="KW-0170">Cobalt</keyword>
<dbReference type="EMBL" id="RGMI01000150">
    <property type="protein sequence ID" value="NCU50751.1"/>
    <property type="molecule type" value="Genomic_DNA"/>
</dbReference>
<evidence type="ECO:0000256" key="3">
    <source>
        <dbReference type="PIRSR" id="PIRSR602480-1"/>
    </source>
</evidence>